<dbReference type="Pfam" id="PF04765">
    <property type="entry name" value="TOD1_MUCI70"/>
    <property type="match status" value="1"/>
</dbReference>
<dbReference type="EMBL" id="QOVK01000022">
    <property type="protein sequence ID" value="RXG14688.1"/>
    <property type="molecule type" value="Genomic_DNA"/>
</dbReference>
<proteinExistence type="predicted"/>
<keyword evidence="3" id="KW-1185">Reference proteome</keyword>
<evidence type="ECO:0000313" key="2">
    <source>
        <dbReference type="EMBL" id="RXG14688.1"/>
    </source>
</evidence>
<evidence type="ECO:0000259" key="1">
    <source>
        <dbReference type="Pfam" id="PF04765"/>
    </source>
</evidence>
<dbReference type="Proteomes" id="UP000289859">
    <property type="component" value="Unassembled WGS sequence"/>
</dbReference>
<gene>
    <name evidence="2" type="ORF">DSM02_3458</name>
</gene>
<reference evidence="2 3" key="1">
    <citation type="submission" date="2018-07" db="EMBL/GenBank/DDBJ databases">
        <title>Leeuwenhoekiella genomics.</title>
        <authorList>
            <person name="Tahon G."/>
            <person name="Willems A."/>
        </authorList>
    </citation>
    <scope>NUCLEOTIDE SEQUENCE [LARGE SCALE GENOMIC DNA]</scope>
    <source>
        <strain evidence="2 3">LMG 29608</strain>
    </source>
</reference>
<feature type="domain" description="TOD1/MUCI70 glycosyltransferase-like" evidence="1">
    <location>
        <begin position="43"/>
        <end position="219"/>
    </location>
</feature>
<evidence type="ECO:0000313" key="3">
    <source>
        <dbReference type="Proteomes" id="UP000289859"/>
    </source>
</evidence>
<dbReference type="InterPro" id="IPR006852">
    <property type="entry name" value="TOD1_MUCI70"/>
</dbReference>
<sequence length="240" mass="28861">MKKVIFTSLVGDYDILEEPLYIMPEWDFICFSNNTIKTVEDSVWQIRQIPSTIKDNRRLSRYAKLLPHKVLAEYDISVYIDANIIIKTDKLEKRIQELVEEGTKIAIAKHPDRNCIYDEAEMCKGKALEGKNKIDEQMIFLKNERFPKQMGLYENNIIYRQHNEQSIVNLDESWWSIYNEYSQRDQLSLVYLLWKLEIYCEQLFENGFNVRDSKDFIYKFHRISFLDDIKRKFKVILNKF</sequence>
<dbReference type="PANTHER" id="PTHR12956">
    <property type="entry name" value="ALKALINE CERAMIDASE-RELATED"/>
    <property type="match status" value="1"/>
</dbReference>
<dbReference type="AlphaFoldDB" id="A0A4Q0NUP0"/>
<accession>A0A4Q0NUP0</accession>
<comment type="caution">
    <text evidence="2">The sequence shown here is derived from an EMBL/GenBank/DDBJ whole genome shotgun (WGS) entry which is preliminary data.</text>
</comment>
<protein>
    <recommendedName>
        <fullName evidence="1">TOD1/MUCI70 glycosyltransferase-like domain-containing protein</fullName>
    </recommendedName>
</protein>
<name>A0A4Q0NUP0_9FLAO</name>
<organism evidence="2 3">
    <name type="scientific">Leeuwenhoekiella polynyae</name>
    <dbReference type="NCBI Taxonomy" id="1550906"/>
    <lineage>
        <taxon>Bacteria</taxon>
        <taxon>Pseudomonadati</taxon>
        <taxon>Bacteroidota</taxon>
        <taxon>Flavobacteriia</taxon>
        <taxon>Flavobacteriales</taxon>
        <taxon>Flavobacteriaceae</taxon>
        <taxon>Leeuwenhoekiella</taxon>
    </lineage>
</organism>
<dbReference type="InterPro" id="IPR048354">
    <property type="entry name" value="TOD1_MUCI70_glycTrfase_dom"/>
</dbReference>
<dbReference type="OrthoDB" id="396512at2"/>
<dbReference type="RefSeq" id="WP_128766725.1">
    <property type="nucleotide sequence ID" value="NZ_JBHUOO010000018.1"/>
</dbReference>